<dbReference type="AlphaFoldDB" id="A0A6H9Z734"/>
<evidence type="ECO:0000256" key="10">
    <source>
        <dbReference type="PIRSR" id="PIRSR617736-2"/>
    </source>
</evidence>
<feature type="binding site" evidence="10">
    <location>
        <position position="413"/>
    </location>
    <ligand>
        <name>substrate</name>
    </ligand>
</feature>
<evidence type="ECO:0000256" key="3">
    <source>
        <dbReference type="ARBA" id="ARBA00012744"/>
    </source>
</evidence>
<evidence type="ECO:0000256" key="9">
    <source>
        <dbReference type="PIRSR" id="PIRSR617736-1"/>
    </source>
</evidence>
<dbReference type="Proteomes" id="UP000468735">
    <property type="component" value="Unassembled WGS sequence"/>
</dbReference>
<dbReference type="EMBL" id="WBMT01000003">
    <property type="protein sequence ID" value="KAB2351000.1"/>
    <property type="molecule type" value="Genomic_DNA"/>
</dbReference>
<keyword evidence="4 11" id="KW-0378">Hydrolase</keyword>
<evidence type="ECO:0000256" key="6">
    <source>
        <dbReference type="ARBA" id="ARBA00023277"/>
    </source>
</evidence>
<dbReference type="PANTHER" id="PTHR10353">
    <property type="entry name" value="GLYCOSYL HYDROLASE"/>
    <property type="match status" value="1"/>
</dbReference>
<evidence type="ECO:0000313" key="12">
    <source>
        <dbReference type="EMBL" id="KAB2351000.1"/>
    </source>
</evidence>
<feature type="active site" description="Proton donor" evidence="9">
    <location>
        <position position="181"/>
    </location>
</feature>
<dbReference type="GO" id="GO:0008422">
    <property type="term" value="F:beta-glucosidase activity"/>
    <property type="evidence" value="ECO:0007669"/>
    <property type="project" value="UniProtKB-EC"/>
</dbReference>
<dbReference type="SUPFAM" id="SSF51445">
    <property type="entry name" value="(Trans)glycosidases"/>
    <property type="match status" value="1"/>
</dbReference>
<feature type="binding site" evidence="10">
    <location>
        <position position="180"/>
    </location>
    <ligand>
        <name>substrate</name>
    </ligand>
</feature>
<dbReference type="PANTHER" id="PTHR10353:SF36">
    <property type="entry name" value="LP05116P"/>
    <property type="match status" value="1"/>
</dbReference>
<comment type="catalytic activity">
    <reaction evidence="1 11">
        <text>Hydrolysis of terminal, non-reducing beta-D-glucosyl residues with release of beta-D-glucose.</text>
        <dbReference type="EC" id="3.2.1.21"/>
    </reaction>
</comment>
<reference evidence="12 13" key="1">
    <citation type="submission" date="2019-09" db="EMBL/GenBank/DDBJ databases">
        <title>Actinomadura physcomitrii sp. nov., a novel actinomycete isolated from moss [Physcomitrium sphaericum (Ludw) Fuernr].</title>
        <authorList>
            <person name="Zhuang X."/>
            <person name="Liu C."/>
        </authorList>
    </citation>
    <scope>NUCLEOTIDE SEQUENCE [LARGE SCALE GENOMIC DNA]</scope>
    <source>
        <strain evidence="12 13">HMC1</strain>
    </source>
</reference>
<evidence type="ECO:0000256" key="4">
    <source>
        <dbReference type="ARBA" id="ARBA00022801"/>
    </source>
</evidence>
<dbReference type="PRINTS" id="PR00131">
    <property type="entry name" value="GLHYDRLASE1"/>
</dbReference>
<dbReference type="InterPro" id="IPR017736">
    <property type="entry name" value="Glyco_hydro_1_beta-glucosidase"/>
</dbReference>
<feature type="active site" description="Nucleophile" evidence="9">
    <location>
        <position position="366"/>
    </location>
</feature>
<evidence type="ECO:0000256" key="8">
    <source>
        <dbReference type="ARBA" id="ARBA00023326"/>
    </source>
</evidence>
<keyword evidence="13" id="KW-1185">Reference proteome</keyword>
<evidence type="ECO:0000256" key="1">
    <source>
        <dbReference type="ARBA" id="ARBA00000448"/>
    </source>
</evidence>
<comment type="caution">
    <text evidence="12">The sequence shown here is derived from an EMBL/GenBank/DDBJ whole genome shotgun (WGS) entry which is preliminary data.</text>
</comment>
<accession>A0A6H9Z734</accession>
<dbReference type="PROSITE" id="PS00653">
    <property type="entry name" value="GLYCOSYL_HYDROL_F1_2"/>
    <property type="match status" value="1"/>
</dbReference>
<feature type="binding site" evidence="10">
    <location>
        <begin position="420"/>
        <end position="421"/>
    </location>
    <ligand>
        <name>substrate</name>
    </ligand>
</feature>
<organism evidence="12 13">
    <name type="scientific">Actinomadura rudentiformis</name>
    <dbReference type="NCBI Taxonomy" id="359158"/>
    <lineage>
        <taxon>Bacteria</taxon>
        <taxon>Bacillati</taxon>
        <taxon>Actinomycetota</taxon>
        <taxon>Actinomycetes</taxon>
        <taxon>Streptosporangiales</taxon>
        <taxon>Thermomonosporaceae</taxon>
        <taxon>Actinomadura</taxon>
    </lineage>
</organism>
<keyword evidence="5" id="KW-0136">Cellulose degradation</keyword>
<dbReference type="Gene3D" id="3.20.20.80">
    <property type="entry name" value="Glycosidases"/>
    <property type="match status" value="1"/>
</dbReference>
<evidence type="ECO:0000256" key="2">
    <source>
        <dbReference type="ARBA" id="ARBA00010838"/>
    </source>
</evidence>
<protein>
    <recommendedName>
        <fullName evidence="3 11">Beta-glucosidase</fullName>
        <ecNumber evidence="3 11">3.2.1.21</ecNumber>
    </recommendedName>
</protein>
<keyword evidence="6" id="KW-0119">Carbohydrate metabolism</keyword>
<evidence type="ECO:0000313" key="13">
    <source>
        <dbReference type="Proteomes" id="UP000468735"/>
    </source>
</evidence>
<dbReference type="FunFam" id="3.20.20.80:FF:000004">
    <property type="entry name" value="Beta-glucosidase 6-phospho-beta-glucosidase"/>
    <property type="match status" value="1"/>
</dbReference>
<dbReference type="GO" id="GO:0030245">
    <property type="term" value="P:cellulose catabolic process"/>
    <property type="evidence" value="ECO:0007669"/>
    <property type="project" value="UniProtKB-KW"/>
</dbReference>
<proteinExistence type="inferred from homology"/>
<dbReference type="InterPro" id="IPR017853">
    <property type="entry name" value="GH"/>
</dbReference>
<feature type="binding site" evidence="10">
    <location>
        <position position="136"/>
    </location>
    <ligand>
        <name>substrate</name>
    </ligand>
</feature>
<dbReference type="InterPro" id="IPR033132">
    <property type="entry name" value="GH_1_N_CS"/>
</dbReference>
<evidence type="ECO:0000256" key="5">
    <source>
        <dbReference type="ARBA" id="ARBA00023001"/>
    </source>
</evidence>
<dbReference type="InterPro" id="IPR001360">
    <property type="entry name" value="Glyco_hydro_1"/>
</dbReference>
<feature type="binding site" evidence="10">
    <location>
        <position position="35"/>
    </location>
    <ligand>
        <name>substrate</name>
    </ligand>
</feature>
<dbReference type="NCBIfam" id="TIGR03356">
    <property type="entry name" value="BGL"/>
    <property type="match status" value="1"/>
</dbReference>
<evidence type="ECO:0000256" key="11">
    <source>
        <dbReference type="RuleBase" id="RU361175"/>
    </source>
</evidence>
<comment type="similarity">
    <text evidence="2 11">Belongs to the glycosyl hydrolase 1 family.</text>
</comment>
<name>A0A6H9Z734_9ACTN</name>
<dbReference type="EC" id="3.2.1.21" evidence="3 11"/>
<feature type="binding site" evidence="10">
    <location>
        <position position="306"/>
    </location>
    <ligand>
        <name>substrate</name>
    </ligand>
</feature>
<gene>
    <name evidence="12" type="ORF">F8566_08630</name>
</gene>
<keyword evidence="8" id="KW-0624">Polysaccharide degradation</keyword>
<sequence>MRELFVFVREIRVGRGDHVGFPAGFQWGVATAAYQIEGAVDEDGRGPSTWDTFAHTPGWVKDGHNGDVACDHYHRWPEDLELMAGLGIDSYRFSVAWPRVQPAGSGAVNAKGLDFYERLVDGLLERGISPAATLYHWDLPQPLEDAGGWMSRDTAYRFAEYASIVAERLGDRVDKWITLNEPVVVMAYGYAFGVYAPGRALMLDALPTAHHQLLGHGLAVNALRGRGARTVGITNHYSPAWPADPANAADQAAAGAFDALMNALFTDPVLRGTYPDLVAPDLAGVVKDEDLAVISAPIDFLGVNYYQPTRLAAPPQDGPLPFEITEIEGHPVTGMGWPIVPAAFGDLLRGLRERYGDVLPPIYITENGCSFPDEIAPGGTVDDTARIEFLDAHITAVGDAIDDGVDVRGYYTWSLMDNFEWAEGYGPRFGLVHVDYETLRRTPKRSYAWYRDRIRSLRS</sequence>
<keyword evidence="7 11" id="KW-0326">Glycosidase</keyword>
<dbReference type="GO" id="GO:0005829">
    <property type="term" value="C:cytosol"/>
    <property type="evidence" value="ECO:0007669"/>
    <property type="project" value="TreeGrafter"/>
</dbReference>
<dbReference type="Pfam" id="PF00232">
    <property type="entry name" value="Glyco_hydro_1"/>
    <property type="match status" value="1"/>
</dbReference>
<dbReference type="OrthoDB" id="5166882at2"/>
<evidence type="ECO:0000256" key="7">
    <source>
        <dbReference type="ARBA" id="ARBA00023295"/>
    </source>
</evidence>